<evidence type="ECO:0000313" key="2">
    <source>
        <dbReference type="EMBL" id="XBY65184.1"/>
    </source>
</evidence>
<organism evidence="2">
    <name type="scientific">Pseudomonas solani</name>
    <dbReference type="NCBI Taxonomy" id="2731552"/>
    <lineage>
        <taxon>Bacteria</taxon>
        <taxon>Pseudomonadati</taxon>
        <taxon>Pseudomonadota</taxon>
        <taxon>Gammaproteobacteria</taxon>
        <taxon>Pseudomonadales</taxon>
        <taxon>Pseudomonadaceae</taxon>
        <taxon>Pseudomonas</taxon>
    </lineage>
</organism>
<protein>
    <submittedName>
        <fullName evidence="2">DNA-packaging protein</fullName>
    </submittedName>
</protein>
<dbReference type="AlphaFoldDB" id="A0AAU7Y4T0"/>
<evidence type="ECO:0000256" key="1">
    <source>
        <dbReference type="SAM" id="Coils"/>
    </source>
</evidence>
<proteinExistence type="predicted"/>
<dbReference type="RefSeq" id="WP_350447788.1">
    <property type="nucleotide sequence ID" value="NZ_CP158373.1"/>
</dbReference>
<gene>
    <name evidence="2" type="ORF">ABS648_05290</name>
</gene>
<name>A0AAU7Y4T0_9PSED</name>
<keyword evidence="1" id="KW-0175">Coiled coil</keyword>
<reference evidence="2" key="1">
    <citation type="submission" date="2023-08" db="EMBL/GenBank/DDBJ databases">
        <title>Increased levels of nutrients transform a symbiont into a lethal pathobiont.</title>
        <authorList>
            <person name="Lachnit T."/>
            <person name="Ulrich L."/>
            <person name="Willmer F.M."/>
            <person name="Hasenbein T."/>
            <person name="Steiner L.X."/>
            <person name="Wolters M."/>
            <person name="Herbst E.M."/>
            <person name="Deines P."/>
        </authorList>
    </citation>
    <scope>NUCLEOTIDE SEQUENCE</scope>
    <source>
        <strain evidence="2">T3</strain>
    </source>
</reference>
<sequence length="203" mass="21609">MLKPVLVLVLTAAAAVLAAILYVLQGTYDLGYSKAQAEGKAALEVLRAEHAQAEAALARAAASDAKAAAKALREQAQRADQAAAHLAEQQRQYRQNTDRLTGEIARVNDLYRAALDAPPEPLPACVFTRGFVRVWDEATGAAVPAAEHPGGAAAPSPEAPTADQLDAGISRADLLHHHVRYAEQCRSTAEQLDALIHIVQEQR</sequence>
<accession>A0AAU7Y4T0</accession>
<feature type="coiled-coil region" evidence="1">
    <location>
        <begin position="43"/>
        <end position="92"/>
    </location>
</feature>
<dbReference type="EMBL" id="CP158373">
    <property type="protein sequence ID" value="XBY65184.1"/>
    <property type="molecule type" value="Genomic_DNA"/>
</dbReference>